<feature type="region of interest" description="Disordered" evidence="3">
    <location>
        <begin position="143"/>
        <end position="208"/>
    </location>
</feature>
<dbReference type="PROSITE" id="PS51450">
    <property type="entry name" value="LRR"/>
    <property type="match status" value="2"/>
</dbReference>
<evidence type="ECO:0000313" key="5">
    <source>
        <dbReference type="EMBL" id="CAK8671537.1"/>
    </source>
</evidence>
<protein>
    <recommendedName>
        <fullName evidence="4">NXF1/2/3/5-like leucine-rich repeat domain-containing protein</fullName>
    </recommendedName>
</protein>
<dbReference type="InterPro" id="IPR001611">
    <property type="entry name" value="Leu-rich_rpt"/>
</dbReference>
<keyword evidence="6" id="KW-1185">Reference proteome</keyword>
<sequence length="308" mass="33786">MVKLTEKLILARARANELTGVKTLNCWGNGLTDISILEKVPNIEVINASANQIESLEPLSACTGLKELYLRKNQIKSISEITHLKDLRNLRLLWLSGNPFSEGITEEEYRLSVIKYLPHLHKLDNITVSNNELQKALVNKFDATDPSSTAGEDETNSQEKVEDTAEITSTSDNLDGDNEKTKSISDAADRTSSAAVSDDGDAKDTGSESAIQMTLEETNQLRVQLGFKPIQATKLGSFPKQHKPSRGTMLASSTGNNILTATLALVEELNEENLLVVQDAIQERLMGLNAVNNVKEVETEKQLDLLPS</sequence>
<evidence type="ECO:0000256" key="2">
    <source>
        <dbReference type="ARBA" id="ARBA00022737"/>
    </source>
</evidence>
<dbReference type="InterPro" id="IPR032675">
    <property type="entry name" value="LRR_dom_sf"/>
</dbReference>
<dbReference type="Pfam" id="PF24048">
    <property type="entry name" value="LRR_NXF1-5"/>
    <property type="match status" value="1"/>
</dbReference>
<name>A0ABP0EZR2_CLALP</name>
<keyword evidence="1" id="KW-0433">Leucine-rich repeat</keyword>
<dbReference type="PANTHER" id="PTHR18849:SF0">
    <property type="entry name" value="CILIA- AND FLAGELLA-ASSOCIATED PROTEIN 410-RELATED"/>
    <property type="match status" value="1"/>
</dbReference>
<evidence type="ECO:0000313" key="6">
    <source>
        <dbReference type="Proteomes" id="UP001642483"/>
    </source>
</evidence>
<evidence type="ECO:0000259" key="4">
    <source>
        <dbReference type="Pfam" id="PF24048"/>
    </source>
</evidence>
<keyword evidence="2" id="KW-0677">Repeat</keyword>
<organism evidence="5 6">
    <name type="scientific">Clavelina lepadiformis</name>
    <name type="common">Light-bulb sea squirt</name>
    <name type="synonym">Ascidia lepadiformis</name>
    <dbReference type="NCBI Taxonomy" id="159417"/>
    <lineage>
        <taxon>Eukaryota</taxon>
        <taxon>Metazoa</taxon>
        <taxon>Chordata</taxon>
        <taxon>Tunicata</taxon>
        <taxon>Ascidiacea</taxon>
        <taxon>Aplousobranchia</taxon>
        <taxon>Clavelinidae</taxon>
        <taxon>Clavelina</taxon>
    </lineage>
</organism>
<dbReference type="Proteomes" id="UP001642483">
    <property type="component" value="Unassembled WGS sequence"/>
</dbReference>
<feature type="domain" description="NXF1/2/3/5-like leucine-rich repeat" evidence="4">
    <location>
        <begin position="37"/>
        <end position="125"/>
    </location>
</feature>
<dbReference type="EMBL" id="CAWYQH010000001">
    <property type="protein sequence ID" value="CAK8671537.1"/>
    <property type="molecule type" value="Genomic_DNA"/>
</dbReference>
<dbReference type="SMART" id="SM00365">
    <property type="entry name" value="LRR_SD22"/>
    <property type="match status" value="3"/>
</dbReference>
<evidence type="ECO:0000256" key="1">
    <source>
        <dbReference type="ARBA" id="ARBA00022614"/>
    </source>
</evidence>
<dbReference type="Pfam" id="PF19252">
    <property type="entry name" value="HIND"/>
    <property type="match status" value="1"/>
</dbReference>
<dbReference type="SUPFAM" id="SSF52058">
    <property type="entry name" value="L domain-like"/>
    <property type="match status" value="1"/>
</dbReference>
<gene>
    <name evidence="5" type="ORF">CVLEPA_LOCUS592</name>
</gene>
<accession>A0ABP0EZR2</accession>
<reference evidence="5 6" key="1">
    <citation type="submission" date="2024-02" db="EMBL/GenBank/DDBJ databases">
        <authorList>
            <person name="Daric V."/>
            <person name="Darras S."/>
        </authorList>
    </citation>
    <scope>NUCLEOTIDE SEQUENCE [LARGE SCALE GENOMIC DNA]</scope>
</reference>
<evidence type="ECO:0000256" key="3">
    <source>
        <dbReference type="SAM" id="MobiDB-lite"/>
    </source>
</evidence>
<dbReference type="InterPro" id="IPR057125">
    <property type="entry name" value="NXF1/2/3/5-like_LRR"/>
</dbReference>
<comment type="caution">
    <text evidence="5">The sequence shown here is derived from an EMBL/GenBank/DDBJ whole genome shotgun (WGS) entry which is preliminary data.</text>
</comment>
<dbReference type="InterPro" id="IPR045347">
    <property type="entry name" value="HIND"/>
</dbReference>
<feature type="compositionally biased region" description="Basic and acidic residues" evidence="3">
    <location>
        <begin position="177"/>
        <end position="189"/>
    </location>
</feature>
<proteinExistence type="predicted"/>
<dbReference type="Gene3D" id="3.80.10.10">
    <property type="entry name" value="Ribonuclease Inhibitor"/>
    <property type="match status" value="1"/>
</dbReference>
<dbReference type="PANTHER" id="PTHR18849">
    <property type="entry name" value="LEUCINE RICH REPEAT PROTEIN"/>
    <property type="match status" value="1"/>
</dbReference>